<feature type="compositionally biased region" description="Polar residues" evidence="1">
    <location>
        <begin position="56"/>
        <end position="65"/>
    </location>
</feature>
<gene>
    <name evidence="2" type="ORF">KY290_017048</name>
</gene>
<comment type="caution">
    <text evidence="2">The sequence shown here is derived from an EMBL/GenBank/DDBJ whole genome shotgun (WGS) entry which is preliminary data.</text>
</comment>
<sequence length="173" mass="19541">MVRHQTAPTDILFDLFCSFQQKPEIASTSTRERHHLTSYAPPVIHEKASSREQQQRHQTTSIVQRTRPQSEYCSVQIEDSSLLARMLATSSPKGGRLIPIVHSPFPFRNESNCKKKSSPESSFVVVEALLVSSPFAARQKVISLPLFMFQFDFECHVMSPSLLGLLRLRSGLV</sequence>
<evidence type="ECO:0000313" key="2">
    <source>
        <dbReference type="EMBL" id="KAH0760975.1"/>
    </source>
</evidence>
<protein>
    <submittedName>
        <fullName evidence="2">Uncharacterized protein</fullName>
    </submittedName>
</protein>
<organism evidence="2 3">
    <name type="scientific">Solanum tuberosum</name>
    <name type="common">Potato</name>
    <dbReference type="NCBI Taxonomy" id="4113"/>
    <lineage>
        <taxon>Eukaryota</taxon>
        <taxon>Viridiplantae</taxon>
        <taxon>Streptophyta</taxon>
        <taxon>Embryophyta</taxon>
        <taxon>Tracheophyta</taxon>
        <taxon>Spermatophyta</taxon>
        <taxon>Magnoliopsida</taxon>
        <taxon>eudicotyledons</taxon>
        <taxon>Gunneridae</taxon>
        <taxon>Pentapetalae</taxon>
        <taxon>asterids</taxon>
        <taxon>lamiids</taxon>
        <taxon>Solanales</taxon>
        <taxon>Solanaceae</taxon>
        <taxon>Solanoideae</taxon>
        <taxon>Solaneae</taxon>
        <taxon>Solanum</taxon>
    </lineage>
</organism>
<feature type="compositionally biased region" description="Basic and acidic residues" evidence="1">
    <location>
        <begin position="46"/>
        <end position="55"/>
    </location>
</feature>
<name>A0ABQ7VD76_SOLTU</name>
<feature type="region of interest" description="Disordered" evidence="1">
    <location>
        <begin position="46"/>
        <end position="65"/>
    </location>
</feature>
<dbReference type="EMBL" id="JAIVGD010000013">
    <property type="protein sequence ID" value="KAH0760975.1"/>
    <property type="molecule type" value="Genomic_DNA"/>
</dbReference>
<proteinExistence type="predicted"/>
<dbReference type="Proteomes" id="UP000826656">
    <property type="component" value="Unassembled WGS sequence"/>
</dbReference>
<evidence type="ECO:0000256" key="1">
    <source>
        <dbReference type="SAM" id="MobiDB-lite"/>
    </source>
</evidence>
<reference evidence="2 3" key="1">
    <citation type="journal article" date="2021" name="bioRxiv">
        <title>Chromosome-scale and haplotype-resolved genome assembly of a tetraploid potato cultivar.</title>
        <authorList>
            <person name="Sun H."/>
            <person name="Jiao W.-B."/>
            <person name="Krause K."/>
            <person name="Campoy J.A."/>
            <person name="Goel M."/>
            <person name="Folz-Donahue K."/>
            <person name="Kukat C."/>
            <person name="Huettel B."/>
            <person name="Schneeberger K."/>
        </authorList>
    </citation>
    <scope>NUCLEOTIDE SEQUENCE [LARGE SCALE GENOMIC DNA]</scope>
    <source>
        <strain evidence="2">SolTubOtavaFocal</strain>
        <tissue evidence="2">Leaves</tissue>
    </source>
</reference>
<accession>A0ABQ7VD76</accession>
<evidence type="ECO:0000313" key="3">
    <source>
        <dbReference type="Proteomes" id="UP000826656"/>
    </source>
</evidence>
<keyword evidence="3" id="KW-1185">Reference proteome</keyword>